<feature type="domain" description="FAR1" evidence="1">
    <location>
        <begin position="50"/>
        <end position="136"/>
    </location>
</feature>
<name>A0ABU6SBJ2_9FABA</name>
<evidence type="ECO:0000313" key="2">
    <source>
        <dbReference type="EMBL" id="MED6133644.1"/>
    </source>
</evidence>
<organism evidence="2 3">
    <name type="scientific">Stylosanthes scabra</name>
    <dbReference type="NCBI Taxonomy" id="79078"/>
    <lineage>
        <taxon>Eukaryota</taxon>
        <taxon>Viridiplantae</taxon>
        <taxon>Streptophyta</taxon>
        <taxon>Embryophyta</taxon>
        <taxon>Tracheophyta</taxon>
        <taxon>Spermatophyta</taxon>
        <taxon>Magnoliopsida</taxon>
        <taxon>eudicotyledons</taxon>
        <taxon>Gunneridae</taxon>
        <taxon>Pentapetalae</taxon>
        <taxon>rosids</taxon>
        <taxon>fabids</taxon>
        <taxon>Fabales</taxon>
        <taxon>Fabaceae</taxon>
        <taxon>Papilionoideae</taxon>
        <taxon>50 kb inversion clade</taxon>
        <taxon>dalbergioids sensu lato</taxon>
        <taxon>Dalbergieae</taxon>
        <taxon>Pterocarpus clade</taxon>
        <taxon>Stylosanthes</taxon>
    </lineage>
</organism>
<accession>A0ABU6SBJ2</accession>
<dbReference type="PANTHER" id="PTHR46328:SF42">
    <property type="entry name" value="PROTEIN FAR1-RELATED SEQUENCE 5-LIKE ISOFORM X1"/>
    <property type="match status" value="1"/>
</dbReference>
<comment type="caution">
    <text evidence="2">The sequence shown here is derived from an EMBL/GenBank/DDBJ whole genome shotgun (WGS) entry which is preliminary data.</text>
</comment>
<dbReference type="PANTHER" id="PTHR46328">
    <property type="entry name" value="FAR-RED IMPAIRED RESPONSIVE (FAR1) FAMILY PROTEIN-RELATED"/>
    <property type="match status" value="1"/>
</dbReference>
<dbReference type="InterPro" id="IPR004330">
    <property type="entry name" value="FAR1_DNA_bnd_dom"/>
</dbReference>
<dbReference type="EMBL" id="JASCZI010060539">
    <property type="protein sequence ID" value="MED6133644.1"/>
    <property type="molecule type" value="Genomic_DNA"/>
</dbReference>
<evidence type="ECO:0000259" key="1">
    <source>
        <dbReference type="Pfam" id="PF03101"/>
    </source>
</evidence>
<proteinExistence type="predicted"/>
<protein>
    <recommendedName>
        <fullName evidence="1">FAR1 domain-containing protein</fullName>
    </recommendedName>
</protein>
<evidence type="ECO:0000313" key="3">
    <source>
        <dbReference type="Proteomes" id="UP001341840"/>
    </source>
</evidence>
<sequence>MEGSSSDPSVDLFSDNSCDLSNTEQFSCDVDEDYVPKVGMFFESLEKARNFYRDYAKRAGFTIKIRNTNKCKKSNEILNQLLSCNREGKRRSDVLVFKKTNAVYATNCPARICVHHMKYFDFWQISKVVLEHSHPCSKSCINVSSIPRAQHACPPYN</sequence>
<dbReference type="Proteomes" id="UP001341840">
    <property type="component" value="Unassembled WGS sequence"/>
</dbReference>
<dbReference type="Pfam" id="PF03101">
    <property type="entry name" value="FAR1"/>
    <property type="match status" value="1"/>
</dbReference>
<reference evidence="2 3" key="1">
    <citation type="journal article" date="2023" name="Plants (Basel)">
        <title>Bridging the Gap: Combining Genomics and Transcriptomics Approaches to Understand Stylosanthes scabra, an Orphan Legume from the Brazilian Caatinga.</title>
        <authorList>
            <person name="Ferreira-Neto J.R.C."/>
            <person name="da Silva M.D."/>
            <person name="Binneck E."/>
            <person name="de Melo N.F."/>
            <person name="da Silva R.H."/>
            <person name="de Melo A.L.T.M."/>
            <person name="Pandolfi V."/>
            <person name="Bustamante F.O."/>
            <person name="Brasileiro-Vidal A.C."/>
            <person name="Benko-Iseppon A.M."/>
        </authorList>
    </citation>
    <scope>NUCLEOTIDE SEQUENCE [LARGE SCALE GENOMIC DNA]</scope>
    <source>
        <tissue evidence="2">Leaves</tissue>
    </source>
</reference>
<keyword evidence="3" id="KW-1185">Reference proteome</keyword>
<gene>
    <name evidence="2" type="ORF">PIB30_030039</name>
</gene>